<feature type="compositionally biased region" description="Polar residues" evidence="1">
    <location>
        <begin position="155"/>
        <end position="174"/>
    </location>
</feature>
<protein>
    <submittedName>
        <fullName evidence="2">Uncharacterized protein</fullName>
    </submittedName>
</protein>
<feature type="region of interest" description="Disordered" evidence="1">
    <location>
        <begin position="331"/>
        <end position="434"/>
    </location>
</feature>
<feature type="compositionally biased region" description="Polar residues" evidence="1">
    <location>
        <begin position="718"/>
        <end position="741"/>
    </location>
</feature>
<feature type="region of interest" description="Disordered" evidence="1">
    <location>
        <begin position="525"/>
        <end position="860"/>
    </location>
</feature>
<dbReference type="InterPro" id="IPR021582">
    <property type="entry name" value="Aim21"/>
</dbReference>
<feature type="compositionally biased region" description="Basic and acidic residues" evidence="1">
    <location>
        <begin position="975"/>
        <end position="985"/>
    </location>
</feature>
<feature type="compositionally biased region" description="Basic residues" evidence="1">
    <location>
        <begin position="838"/>
        <end position="848"/>
    </location>
</feature>
<dbReference type="AlphaFoldDB" id="A0AAN7T3R0"/>
<feature type="compositionally biased region" description="Pro residues" evidence="1">
    <location>
        <begin position="1"/>
        <end position="13"/>
    </location>
</feature>
<dbReference type="EMBL" id="JAVRRJ010000002">
    <property type="protein sequence ID" value="KAK5088730.1"/>
    <property type="molecule type" value="Genomic_DNA"/>
</dbReference>
<feature type="region of interest" description="Disordered" evidence="1">
    <location>
        <begin position="460"/>
        <end position="490"/>
    </location>
</feature>
<feature type="region of interest" description="Disordered" evidence="1">
    <location>
        <begin position="1"/>
        <end position="249"/>
    </location>
</feature>
<feature type="compositionally biased region" description="Polar residues" evidence="1">
    <location>
        <begin position="408"/>
        <end position="424"/>
    </location>
</feature>
<keyword evidence="3" id="KW-1185">Reference proteome</keyword>
<comment type="caution">
    <text evidence="2">The sequence shown here is derived from an EMBL/GenBank/DDBJ whole genome shotgun (WGS) entry which is preliminary data.</text>
</comment>
<feature type="compositionally biased region" description="Low complexity" evidence="1">
    <location>
        <begin position="664"/>
        <end position="680"/>
    </location>
</feature>
<feature type="compositionally biased region" description="Basic and acidic residues" evidence="1">
    <location>
        <begin position="1013"/>
        <end position="1026"/>
    </location>
</feature>
<feature type="compositionally biased region" description="Basic and acidic residues" evidence="1">
    <location>
        <begin position="599"/>
        <end position="624"/>
    </location>
</feature>
<evidence type="ECO:0000313" key="2">
    <source>
        <dbReference type="EMBL" id="KAK5088730.1"/>
    </source>
</evidence>
<feature type="compositionally biased region" description="Basic and acidic residues" evidence="1">
    <location>
        <begin position="384"/>
        <end position="404"/>
    </location>
</feature>
<reference evidence="2 3" key="1">
    <citation type="submission" date="2023-08" db="EMBL/GenBank/DDBJ databases">
        <title>Black Yeasts Isolated from many extreme environments.</title>
        <authorList>
            <person name="Coleine C."/>
            <person name="Stajich J.E."/>
            <person name="Selbmann L."/>
        </authorList>
    </citation>
    <scope>NUCLEOTIDE SEQUENCE [LARGE SCALE GENOMIC DNA]</scope>
    <source>
        <strain evidence="2 3">CCFEE 5910</strain>
    </source>
</reference>
<feature type="compositionally biased region" description="Basic and acidic residues" evidence="1">
    <location>
        <begin position="818"/>
        <end position="837"/>
    </location>
</feature>
<feature type="compositionally biased region" description="Basic and acidic residues" evidence="1">
    <location>
        <begin position="176"/>
        <end position="190"/>
    </location>
</feature>
<sequence length="1115" mass="121727">MSAPAPPTIPPRPVKQQAVAQGVSKLPDIPPRPQNRRVDRSISPSHYPRSPLNDPYVPSRPKDLTSSMRPPSVHHLPTPGEEGMEYANIQYSSDPPASALAQDAAAQKRTIAEDLHLHAPKPSLPTSTATAQVQGVTRTDSAQATSQGLRRPSNDDLTPTRTRSRQSFSRPDSTQADERRRSVVPEEHGPAELGLRVPINPLLGDVQAPTPQGLSPQATGESGRRHNRRKSGLEDFLPPDSYGLHGHGMIANNKFERDWYAKHPDQLEHEEGHGHGVYEGIGSGRGSYALSSDELNKIVRDTASRGAGFGTQKSINSFPDEQIGYMASETYQRSQQNTPLPEPLSRLNTRSSQPSMESPLRRTSFPAEDAPPAEIRRNRLSTHGTDKAVTDDETHHIDQPDRRYNKITGGQEQINETSGGSPYITTGHDQDGNEHRVPILAEDEVAKSVGADFMQPAVSPKFERRGSQQHDDHNGGALTPTSRPASRPGSIYQLHSASHSLSRFLSHQDDRDHMHTPLEDVAEYEPLFEESEEKKALTTAERFKRRPDALQRRFPSQDIWEDTPSSAMHMAEVSTPDLPSQNDSSKSELRASSTFESPEAEHARKGEVPEEDKHNLAPLEERLAKSRFAPHLRDDMPTKARPAIAHRFPSRDIWEDTPDSNYLTTTVSTPEVEPESSPLESKPPVPERPAKSRLGEGASSNQVEPSVPPQLPVRPQKRTQQVSPTDARPTDTSLLSKQISPPSLPDRPKPQVPPRPGKKAADEDLTRVTSAGSTESTDTQVAAKAKPQVPARPAGGNFASLRGNFMNDLNKKLGLGPPKEKEPEPEIEAKPLEDARKGRARGPQRRAPAKAAADTKSTASFTMFAPRGLWHIDDHDELSTISETQEETNVKEESMIDAEPGSTTEVDYAAQVPVPTTKAEDDLAGRPIDAPKQLASGLATNTAGEPADPVPEGDNENFEGELTRKTTASTLDGEPIDRENSRETTHVLPASQQTTASDSDVPAKIQRVPTNEPEVKAADESIKVRNEQVSAPAPEPANTHSVTGKHDLLNKTTTPISGSVNRQVDVEPASEGPTEPMNEDDVDYGKLEEMTALADGKQTAVEDPQASFSSRKIVD</sequence>
<feature type="compositionally biased region" description="Polar residues" evidence="1">
    <location>
        <begin position="577"/>
        <end position="596"/>
    </location>
</feature>
<feature type="compositionally biased region" description="Pro residues" evidence="1">
    <location>
        <begin position="742"/>
        <end position="755"/>
    </location>
</feature>
<feature type="region of interest" description="Disordered" evidence="1">
    <location>
        <begin position="881"/>
        <end position="1115"/>
    </location>
</feature>
<name>A0AAN7T3R0_9EURO</name>
<evidence type="ECO:0000256" key="1">
    <source>
        <dbReference type="SAM" id="MobiDB-lite"/>
    </source>
</evidence>
<feature type="compositionally biased region" description="Polar residues" evidence="1">
    <location>
        <begin position="209"/>
        <end position="220"/>
    </location>
</feature>
<feature type="compositionally biased region" description="Polar residues" evidence="1">
    <location>
        <begin position="346"/>
        <end position="356"/>
    </location>
</feature>
<dbReference type="Proteomes" id="UP001309876">
    <property type="component" value="Unassembled WGS sequence"/>
</dbReference>
<proteinExistence type="predicted"/>
<accession>A0AAN7T3R0</accession>
<organism evidence="2 3">
    <name type="scientific">Lithohypha guttulata</name>
    <dbReference type="NCBI Taxonomy" id="1690604"/>
    <lineage>
        <taxon>Eukaryota</taxon>
        <taxon>Fungi</taxon>
        <taxon>Dikarya</taxon>
        <taxon>Ascomycota</taxon>
        <taxon>Pezizomycotina</taxon>
        <taxon>Eurotiomycetes</taxon>
        <taxon>Chaetothyriomycetidae</taxon>
        <taxon>Chaetothyriales</taxon>
        <taxon>Trichomeriaceae</taxon>
        <taxon>Lithohypha</taxon>
    </lineage>
</organism>
<feature type="region of interest" description="Disordered" evidence="1">
    <location>
        <begin position="262"/>
        <end position="286"/>
    </location>
</feature>
<feature type="compositionally biased region" description="Low complexity" evidence="1">
    <location>
        <begin position="93"/>
        <end position="107"/>
    </location>
</feature>
<feature type="compositionally biased region" description="Basic and acidic residues" evidence="1">
    <location>
        <begin position="262"/>
        <end position="276"/>
    </location>
</feature>
<feature type="compositionally biased region" description="Polar residues" evidence="1">
    <location>
        <begin position="1106"/>
        <end position="1115"/>
    </location>
</feature>
<gene>
    <name evidence="2" type="ORF">LTR05_002951</name>
</gene>
<evidence type="ECO:0000313" key="3">
    <source>
        <dbReference type="Proteomes" id="UP001309876"/>
    </source>
</evidence>
<feature type="compositionally biased region" description="Polar residues" evidence="1">
    <location>
        <begin position="767"/>
        <end position="780"/>
    </location>
</feature>
<feature type="compositionally biased region" description="Basic and acidic residues" evidence="1">
    <location>
        <begin position="461"/>
        <end position="474"/>
    </location>
</feature>
<feature type="compositionally biased region" description="Polar residues" evidence="1">
    <location>
        <begin position="124"/>
        <end position="148"/>
    </location>
</feature>
<feature type="compositionally biased region" description="Polar residues" evidence="1">
    <location>
        <begin position="1050"/>
        <end position="1062"/>
    </location>
</feature>
<dbReference type="Pfam" id="PF11489">
    <property type="entry name" value="Aim21"/>
    <property type="match status" value="1"/>
</dbReference>